<dbReference type="InterPro" id="IPR036629">
    <property type="entry name" value="YjbJ_sf"/>
</dbReference>
<organism evidence="4 5">
    <name type="scientific">Propionicimonas paludicola</name>
    <dbReference type="NCBI Taxonomy" id="185243"/>
    <lineage>
        <taxon>Bacteria</taxon>
        <taxon>Bacillati</taxon>
        <taxon>Actinomycetota</taxon>
        <taxon>Actinomycetes</taxon>
        <taxon>Propionibacteriales</taxon>
        <taxon>Nocardioidaceae</taxon>
        <taxon>Propionicimonas</taxon>
    </lineage>
</organism>
<feature type="compositionally biased region" description="Basic and acidic residues" evidence="2">
    <location>
        <begin position="1"/>
        <end position="39"/>
    </location>
</feature>
<keyword evidence="5" id="KW-1185">Reference proteome</keyword>
<evidence type="ECO:0000259" key="3">
    <source>
        <dbReference type="Pfam" id="PF05532"/>
    </source>
</evidence>
<gene>
    <name evidence="4" type="ORF">ATK74_1681</name>
</gene>
<name>A0A2A9CU16_9ACTN</name>
<dbReference type="InterPro" id="IPR008462">
    <property type="entry name" value="CsbD"/>
</dbReference>
<sequence>MGIEDKARHAVEDTKGKVKEGWGKLTDNERLETEGKIDQAKASAGKAGEAIRDGVRDAADEVTETARNLTDGRKD</sequence>
<protein>
    <submittedName>
        <fullName evidence="4">Uncharacterized protein YjbJ (UPF0337 family)</fullName>
    </submittedName>
</protein>
<reference evidence="4 5" key="1">
    <citation type="submission" date="2017-10" db="EMBL/GenBank/DDBJ databases">
        <title>Sequencing the genomes of 1000 actinobacteria strains.</title>
        <authorList>
            <person name="Klenk H.-P."/>
        </authorList>
    </citation>
    <scope>NUCLEOTIDE SEQUENCE [LARGE SCALE GENOMIC DNA]</scope>
    <source>
        <strain evidence="4 5">DSM 15597</strain>
    </source>
</reference>
<accession>A0A2A9CU16</accession>
<dbReference type="Gene3D" id="1.10.1470.10">
    <property type="entry name" value="YjbJ"/>
    <property type="match status" value="1"/>
</dbReference>
<dbReference type="SUPFAM" id="SSF69047">
    <property type="entry name" value="Hypothetical protein YjbJ"/>
    <property type="match status" value="1"/>
</dbReference>
<feature type="compositionally biased region" description="Basic and acidic residues" evidence="2">
    <location>
        <begin position="49"/>
        <end position="59"/>
    </location>
</feature>
<feature type="region of interest" description="Disordered" evidence="2">
    <location>
        <begin position="1"/>
        <end position="75"/>
    </location>
</feature>
<feature type="domain" description="CsbD-like" evidence="3">
    <location>
        <begin position="5"/>
        <end position="57"/>
    </location>
</feature>
<evidence type="ECO:0000313" key="4">
    <source>
        <dbReference type="EMBL" id="PFG17120.1"/>
    </source>
</evidence>
<dbReference type="OrthoDB" id="2143260at2"/>
<evidence type="ECO:0000256" key="1">
    <source>
        <dbReference type="ARBA" id="ARBA00009129"/>
    </source>
</evidence>
<comment type="similarity">
    <text evidence="1">Belongs to the UPF0337 (CsbD) family.</text>
</comment>
<dbReference type="Proteomes" id="UP000226079">
    <property type="component" value="Unassembled WGS sequence"/>
</dbReference>
<dbReference type="RefSeq" id="WP_098460579.1">
    <property type="nucleotide sequence ID" value="NZ_PDJC01000001.1"/>
</dbReference>
<proteinExistence type="inferred from homology"/>
<evidence type="ECO:0000313" key="5">
    <source>
        <dbReference type="Proteomes" id="UP000226079"/>
    </source>
</evidence>
<dbReference type="EMBL" id="PDJC01000001">
    <property type="protein sequence ID" value="PFG17120.1"/>
    <property type="molecule type" value="Genomic_DNA"/>
</dbReference>
<dbReference type="AlphaFoldDB" id="A0A2A9CU16"/>
<comment type="caution">
    <text evidence="4">The sequence shown here is derived from an EMBL/GenBank/DDBJ whole genome shotgun (WGS) entry which is preliminary data.</text>
</comment>
<dbReference type="Pfam" id="PF05532">
    <property type="entry name" value="CsbD"/>
    <property type="match status" value="1"/>
</dbReference>
<evidence type="ECO:0000256" key="2">
    <source>
        <dbReference type="SAM" id="MobiDB-lite"/>
    </source>
</evidence>